<name>A0AC58T590_TOBAC</name>
<dbReference type="RefSeq" id="XP_075092401.1">
    <property type="nucleotide sequence ID" value="XM_075236300.1"/>
</dbReference>
<sequence length="163" mass="18881">MVFAWLLNSLTVEIRSSVIHSKSVRILWKQLEDRYDQSNLAQTFELQKQLLETVQGSNNIAIYFNKMKAIWDEIELIDSRGICTCVNCKCGSLEKNHVIEERLQFLMGLNEIYTGIRGNIMMMQSSPTIDRAYCLLLQEERQRSIQSVAQYPSESSSFEFILS</sequence>
<accession>A0AC58T590</accession>
<reference evidence="1" key="1">
    <citation type="journal article" date="2014" name="Nat. Commun.">
        <title>The tobacco genome sequence and its comparison with those of tomato and potato.</title>
        <authorList>
            <person name="Sierro N."/>
            <person name="Battey J.N."/>
            <person name="Ouadi S."/>
            <person name="Bakaher N."/>
            <person name="Bovet L."/>
            <person name="Willig A."/>
            <person name="Goepfert S."/>
            <person name="Peitsch M.C."/>
            <person name="Ivanov N.V."/>
        </authorList>
    </citation>
    <scope>NUCLEOTIDE SEQUENCE [LARGE SCALE GENOMIC DNA]</scope>
</reference>
<evidence type="ECO:0000313" key="2">
    <source>
        <dbReference type="RefSeq" id="XP_075092401.1"/>
    </source>
</evidence>
<proteinExistence type="predicted"/>
<evidence type="ECO:0000313" key="1">
    <source>
        <dbReference type="Proteomes" id="UP000790787"/>
    </source>
</evidence>
<dbReference type="Proteomes" id="UP000790787">
    <property type="component" value="Chromosome 18"/>
</dbReference>
<gene>
    <name evidence="2" type="primary">LOC142172634</name>
</gene>
<keyword evidence="1" id="KW-1185">Reference proteome</keyword>
<organism evidence="1 2">
    <name type="scientific">Nicotiana tabacum</name>
    <name type="common">Common tobacco</name>
    <dbReference type="NCBI Taxonomy" id="4097"/>
    <lineage>
        <taxon>Eukaryota</taxon>
        <taxon>Viridiplantae</taxon>
        <taxon>Streptophyta</taxon>
        <taxon>Embryophyta</taxon>
        <taxon>Tracheophyta</taxon>
        <taxon>Spermatophyta</taxon>
        <taxon>Magnoliopsida</taxon>
        <taxon>eudicotyledons</taxon>
        <taxon>Gunneridae</taxon>
        <taxon>Pentapetalae</taxon>
        <taxon>asterids</taxon>
        <taxon>lamiids</taxon>
        <taxon>Solanales</taxon>
        <taxon>Solanaceae</taxon>
        <taxon>Nicotianoideae</taxon>
        <taxon>Nicotianeae</taxon>
        <taxon>Nicotiana</taxon>
    </lineage>
</organism>
<protein>
    <submittedName>
        <fullName evidence="2">Uncharacterized protein LOC142172634</fullName>
    </submittedName>
</protein>
<reference evidence="2" key="2">
    <citation type="submission" date="2025-08" db="UniProtKB">
        <authorList>
            <consortium name="RefSeq"/>
        </authorList>
    </citation>
    <scope>IDENTIFICATION</scope>
    <source>
        <tissue evidence="2">Leaf</tissue>
    </source>
</reference>